<dbReference type="RefSeq" id="WP_191250662.1">
    <property type="nucleotide sequence ID" value="NZ_BNCI01000001.1"/>
</dbReference>
<evidence type="ECO:0000256" key="2">
    <source>
        <dbReference type="ARBA" id="ARBA00022676"/>
    </source>
</evidence>
<protein>
    <recommendedName>
        <fullName evidence="4">Glycosyltransferase 2-like domain-containing protein</fullName>
    </recommendedName>
</protein>
<keyword evidence="3" id="KW-0808">Transferase</keyword>
<evidence type="ECO:0000313" key="6">
    <source>
        <dbReference type="Proteomes" id="UP000630923"/>
    </source>
</evidence>
<dbReference type="PANTHER" id="PTHR43685:SF5">
    <property type="entry name" value="GLYCOSYLTRANSFERASE EPSE-RELATED"/>
    <property type="match status" value="1"/>
</dbReference>
<reference evidence="5" key="1">
    <citation type="journal article" date="2014" name="Int. J. Syst. Evol. Microbiol.">
        <title>Complete genome sequence of Corynebacterium casei LMG S-19264T (=DSM 44701T), isolated from a smear-ripened cheese.</title>
        <authorList>
            <consortium name="US DOE Joint Genome Institute (JGI-PGF)"/>
            <person name="Walter F."/>
            <person name="Albersmeier A."/>
            <person name="Kalinowski J."/>
            <person name="Ruckert C."/>
        </authorList>
    </citation>
    <scope>NUCLEOTIDE SEQUENCE</scope>
    <source>
        <strain evidence="5">KCTC 42590</strain>
    </source>
</reference>
<accession>A0A919E6C1</accession>
<keyword evidence="2" id="KW-0328">Glycosyltransferase</keyword>
<dbReference type="Gene3D" id="3.90.550.10">
    <property type="entry name" value="Spore Coat Polysaccharide Biosynthesis Protein SpsA, Chain A"/>
    <property type="match status" value="1"/>
</dbReference>
<dbReference type="InterPro" id="IPR029044">
    <property type="entry name" value="Nucleotide-diphossugar_trans"/>
</dbReference>
<proteinExistence type="inferred from homology"/>
<name>A0A919E6C1_9PROT</name>
<dbReference type="SUPFAM" id="SSF53448">
    <property type="entry name" value="Nucleotide-diphospho-sugar transferases"/>
    <property type="match status" value="1"/>
</dbReference>
<dbReference type="AlphaFoldDB" id="A0A919E6C1"/>
<comment type="similarity">
    <text evidence="1">Belongs to the glycosyltransferase 2 family.</text>
</comment>
<sequence length="336" mass="38429">MARALRKLKKLFQSPLAYLIDSRHAFLSDLGRSLLERERQRLMTFGHTCADDKVTVIMTAYNTGPHIEKAVRSVMAQSHANLTLMVIDDASTDETPQILAKLRQEFAGRMRVFQSPVNHGTYWSKNWCMRHADGEFIAFHDSDDTSHPDRILLQMAAIKSRPHRMATTVQWRRVFEDGRTALIGGREFRMAAISLMIRREPVLRDMGYFDSVRISADSEYLGRLQALYGPRGLYAMQHWLYTGLLRDSSLTRETGSGMSWRQQERSDDKIDYAIETSGDRQAYMQSAKAWHARISQGDRGKGAHIPFPQTGRHLYASENLCRGCDDQAIDQIVEIT</sequence>
<dbReference type="Pfam" id="PF00535">
    <property type="entry name" value="Glycos_transf_2"/>
    <property type="match status" value="1"/>
</dbReference>
<feature type="domain" description="Glycosyltransferase 2-like" evidence="4">
    <location>
        <begin position="55"/>
        <end position="173"/>
    </location>
</feature>
<gene>
    <name evidence="5" type="ORF">GCM10017044_11180</name>
</gene>
<dbReference type="CDD" id="cd00761">
    <property type="entry name" value="Glyco_tranf_GTA_type"/>
    <property type="match status" value="1"/>
</dbReference>
<dbReference type="InterPro" id="IPR050834">
    <property type="entry name" value="Glycosyltransf_2"/>
</dbReference>
<dbReference type="EMBL" id="BNCI01000001">
    <property type="protein sequence ID" value="GHF18420.1"/>
    <property type="molecule type" value="Genomic_DNA"/>
</dbReference>
<organism evidence="5 6">
    <name type="scientific">Kordiimonas sediminis</name>
    <dbReference type="NCBI Taxonomy" id="1735581"/>
    <lineage>
        <taxon>Bacteria</taxon>
        <taxon>Pseudomonadati</taxon>
        <taxon>Pseudomonadota</taxon>
        <taxon>Alphaproteobacteria</taxon>
        <taxon>Kordiimonadales</taxon>
        <taxon>Kordiimonadaceae</taxon>
        <taxon>Kordiimonas</taxon>
    </lineage>
</organism>
<comment type="caution">
    <text evidence="5">The sequence shown here is derived from an EMBL/GenBank/DDBJ whole genome shotgun (WGS) entry which is preliminary data.</text>
</comment>
<keyword evidence="6" id="KW-1185">Reference proteome</keyword>
<evidence type="ECO:0000313" key="5">
    <source>
        <dbReference type="EMBL" id="GHF18420.1"/>
    </source>
</evidence>
<evidence type="ECO:0000256" key="1">
    <source>
        <dbReference type="ARBA" id="ARBA00006739"/>
    </source>
</evidence>
<evidence type="ECO:0000256" key="3">
    <source>
        <dbReference type="ARBA" id="ARBA00022679"/>
    </source>
</evidence>
<evidence type="ECO:0000259" key="4">
    <source>
        <dbReference type="Pfam" id="PF00535"/>
    </source>
</evidence>
<dbReference type="InterPro" id="IPR001173">
    <property type="entry name" value="Glyco_trans_2-like"/>
</dbReference>
<dbReference type="Proteomes" id="UP000630923">
    <property type="component" value="Unassembled WGS sequence"/>
</dbReference>
<dbReference type="PANTHER" id="PTHR43685">
    <property type="entry name" value="GLYCOSYLTRANSFERASE"/>
    <property type="match status" value="1"/>
</dbReference>
<dbReference type="GO" id="GO:0016757">
    <property type="term" value="F:glycosyltransferase activity"/>
    <property type="evidence" value="ECO:0007669"/>
    <property type="project" value="UniProtKB-KW"/>
</dbReference>
<reference evidence="5" key="2">
    <citation type="submission" date="2020-09" db="EMBL/GenBank/DDBJ databases">
        <authorList>
            <person name="Sun Q."/>
            <person name="Kim S."/>
        </authorList>
    </citation>
    <scope>NUCLEOTIDE SEQUENCE</scope>
    <source>
        <strain evidence="5">KCTC 42590</strain>
    </source>
</reference>